<dbReference type="SMART" id="SM00896">
    <property type="entry name" value="FDX-ACB"/>
    <property type="match status" value="1"/>
</dbReference>
<feature type="binding site" evidence="15">
    <location>
        <position position="460"/>
    </location>
    <ligand>
        <name>Mg(2+)</name>
        <dbReference type="ChEBI" id="CHEBI:18420"/>
        <note>shared with alpha subunit</note>
    </ligand>
</feature>
<feature type="binding site" evidence="15">
    <location>
        <position position="463"/>
    </location>
    <ligand>
        <name>Mg(2+)</name>
        <dbReference type="ChEBI" id="CHEBI:18420"/>
        <note>shared with alpha subunit</note>
    </ligand>
</feature>
<feature type="domain" description="FDX-ACB" evidence="18">
    <location>
        <begin position="710"/>
        <end position="803"/>
    </location>
</feature>
<evidence type="ECO:0000256" key="16">
    <source>
        <dbReference type="PROSITE-ProRule" id="PRU00209"/>
    </source>
</evidence>
<evidence type="ECO:0000256" key="9">
    <source>
        <dbReference type="ARBA" id="ARBA00022840"/>
    </source>
</evidence>
<dbReference type="PANTHER" id="PTHR10947">
    <property type="entry name" value="PHENYLALANYL-TRNA SYNTHETASE BETA CHAIN AND LEUCINE-RICH REPEAT-CONTAINING PROTEIN 47"/>
    <property type="match status" value="1"/>
</dbReference>
<evidence type="ECO:0000256" key="3">
    <source>
        <dbReference type="ARBA" id="ARBA00011209"/>
    </source>
</evidence>
<evidence type="ECO:0000256" key="13">
    <source>
        <dbReference type="ARBA" id="ARBA00023146"/>
    </source>
</evidence>
<keyword evidence="13 15" id="KW-0030">Aminoacyl-tRNA synthetase</keyword>
<keyword evidence="21" id="KW-1185">Reference proteome</keyword>
<proteinExistence type="inferred from homology"/>
<dbReference type="Proteomes" id="UP000664122">
    <property type="component" value="Unassembled WGS sequence"/>
</dbReference>
<dbReference type="Gene3D" id="3.30.56.10">
    <property type="match status" value="2"/>
</dbReference>
<sequence length="804" mass="85239">MKFTLSWLKDHLDTEASLADICDRLTMIGLEVESVDDRAVFAPFVIARILSAGQHPDADRLKLLSVDAGPKVNDGKPLQIVCGAPNAREGLVGVLALPGTYVPGIDTTLSVGKIRGVESFGMMCSERELELSEAHEGIIDLPSDAPVGTRYADYAGLIDPVIEINLTPNHPDATGVSGIARDLAASGLGRLKTTEPARIEGEGDVGVALAVTSKTCLGFALRRVSGVANGSSPEWLQKRLKAIGLRPINALVDITNYITFDRGRPLHVFDAAKVAGALQVRDAAAGETILALDNRDYTLPAGTCVIADDNGVESIAGIMGGEHSGCDETTTEVLIESALWEPLDIARSGRSLGIITDARYRFERGVDPAFMESGLDLATEMVLDLCGGTPSTRIVAGVKPHHPKEIRLPFGEFERLTGLASTPDEQERILSVLGFVPHREGEALVCTVPSWRPDVEGKADLVEEVMRLKGVNEIKPAPLPAHSAVNGRILTTAQSRDRTARRALAARGMVECVSYSFVSQAEAEAFGGGSPALKLANPISADLSDMRPSLLPGLIAAAGRNAARGYGDTALFEVAATYLTDTPDGQKRVAGGVRRGSAGPDGPGRFWSGTAPAVTVFDAKADVFAVLEAVGFPADKLMIEAPASDWYHPGRSGRIKLGPKVVIAEFGEFHPKVLKTLDVLGPLCGFEVFLDKVPEPKKKATRTKPVLTLSLFQPVRRDFAFVVDETVEAGRIVRAAEGADKALVKDVRVFDVFAGASLGDAKKSVAIEVTLAPAERTLTDEELEAVSAKIIAGVQKATGAILRG</sequence>
<dbReference type="GO" id="GO:0000287">
    <property type="term" value="F:magnesium ion binding"/>
    <property type="evidence" value="ECO:0007669"/>
    <property type="project" value="UniProtKB-UniRule"/>
</dbReference>
<dbReference type="InterPro" id="IPR004532">
    <property type="entry name" value="Phe-tRNA-ligase_IIc_bsu_bact"/>
</dbReference>
<evidence type="ECO:0000256" key="2">
    <source>
        <dbReference type="ARBA" id="ARBA00008653"/>
    </source>
</evidence>
<dbReference type="SUPFAM" id="SSF56037">
    <property type="entry name" value="PheT/TilS domain"/>
    <property type="match status" value="1"/>
</dbReference>
<evidence type="ECO:0000256" key="10">
    <source>
        <dbReference type="ARBA" id="ARBA00022842"/>
    </source>
</evidence>
<dbReference type="InterPro" id="IPR012340">
    <property type="entry name" value="NA-bd_OB-fold"/>
</dbReference>
<dbReference type="InterPro" id="IPR002547">
    <property type="entry name" value="tRNA-bd_dom"/>
</dbReference>
<dbReference type="Gene3D" id="2.40.50.140">
    <property type="entry name" value="Nucleic acid-binding proteins"/>
    <property type="match status" value="1"/>
</dbReference>
<dbReference type="Pfam" id="PF03483">
    <property type="entry name" value="B3_4"/>
    <property type="match status" value="1"/>
</dbReference>
<feature type="binding site" evidence="15">
    <location>
        <position position="464"/>
    </location>
    <ligand>
        <name>Mg(2+)</name>
        <dbReference type="ChEBI" id="CHEBI:18420"/>
        <note>shared with alpha subunit</note>
    </ligand>
</feature>
<comment type="similarity">
    <text evidence="2 15">Belongs to the phenylalanyl-tRNA synthetase beta subunit family. Type 1 subfamily.</text>
</comment>
<evidence type="ECO:0000313" key="21">
    <source>
        <dbReference type="Proteomes" id="UP000664122"/>
    </source>
</evidence>
<dbReference type="CDD" id="cd02796">
    <property type="entry name" value="tRNA_bind_bactPheRS"/>
    <property type="match status" value="1"/>
</dbReference>
<evidence type="ECO:0000256" key="15">
    <source>
        <dbReference type="HAMAP-Rule" id="MF_00283"/>
    </source>
</evidence>
<reference evidence="20" key="1">
    <citation type="submission" date="2021-03" db="EMBL/GenBank/DDBJ databases">
        <title>Whole genome sequence of Jiella sp. CQZ9-1.</title>
        <authorList>
            <person name="Tuo L."/>
        </authorList>
    </citation>
    <scope>NUCLEOTIDE SEQUENCE</scope>
    <source>
        <strain evidence="20">CQZ9-1</strain>
    </source>
</reference>
<keyword evidence="5 16" id="KW-0820">tRNA-binding</keyword>
<feature type="domain" description="TRNA-binding" evidence="17">
    <location>
        <begin position="38"/>
        <end position="152"/>
    </location>
</feature>
<keyword evidence="12 15" id="KW-0648">Protein biosynthesis</keyword>
<dbReference type="Pfam" id="PF03484">
    <property type="entry name" value="B5"/>
    <property type="match status" value="1"/>
</dbReference>
<evidence type="ECO:0000259" key="18">
    <source>
        <dbReference type="PROSITE" id="PS51447"/>
    </source>
</evidence>
<evidence type="ECO:0000256" key="12">
    <source>
        <dbReference type="ARBA" id="ARBA00022917"/>
    </source>
</evidence>
<dbReference type="NCBIfam" id="TIGR00472">
    <property type="entry name" value="pheT_bact"/>
    <property type="match status" value="1"/>
</dbReference>
<dbReference type="Gene3D" id="3.30.70.380">
    <property type="entry name" value="Ferrodoxin-fold anticodon-binding domain"/>
    <property type="match status" value="1"/>
</dbReference>
<evidence type="ECO:0000256" key="7">
    <source>
        <dbReference type="ARBA" id="ARBA00022723"/>
    </source>
</evidence>
<dbReference type="GO" id="GO:0000049">
    <property type="term" value="F:tRNA binding"/>
    <property type="evidence" value="ECO:0007669"/>
    <property type="project" value="UniProtKB-UniRule"/>
</dbReference>
<dbReference type="Pfam" id="PF03147">
    <property type="entry name" value="FDX-ACB"/>
    <property type="match status" value="1"/>
</dbReference>
<dbReference type="InterPro" id="IPR009061">
    <property type="entry name" value="DNA-bd_dom_put_sf"/>
</dbReference>
<dbReference type="AlphaFoldDB" id="A0A939FSX9"/>
<keyword evidence="9 15" id="KW-0067">ATP-binding</keyword>
<dbReference type="EC" id="6.1.1.20" evidence="15"/>
<dbReference type="InterPro" id="IPR005146">
    <property type="entry name" value="B3/B4_tRNA-bd"/>
</dbReference>
<dbReference type="InterPro" id="IPR020825">
    <property type="entry name" value="Phe-tRNA_synthase-like_B3/B4"/>
</dbReference>
<evidence type="ECO:0000256" key="11">
    <source>
        <dbReference type="ARBA" id="ARBA00022884"/>
    </source>
</evidence>
<dbReference type="SUPFAM" id="SSF55681">
    <property type="entry name" value="Class II aaRS and biotin synthetases"/>
    <property type="match status" value="1"/>
</dbReference>
<comment type="subunit">
    <text evidence="3 15">Tetramer of two alpha and two beta subunits.</text>
</comment>
<keyword evidence="10 15" id="KW-0460">Magnesium</keyword>
<keyword evidence="8 15" id="KW-0547">Nucleotide-binding</keyword>
<dbReference type="CDD" id="cd00769">
    <property type="entry name" value="PheRS_beta_core"/>
    <property type="match status" value="1"/>
</dbReference>
<dbReference type="SMART" id="SM00873">
    <property type="entry name" value="B3_4"/>
    <property type="match status" value="1"/>
</dbReference>
<evidence type="ECO:0000256" key="4">
    <source>
        <dbReference type="ARBA" id="ARBA00022490"/>
    </source>
</evidence>
<dbReference type="GO" id="GO:0004826">
    <property type="term" value="F:phenylalanine-tRNA ligase activity"/>
    <property type="evidence" value="ECO:0007669"/>
    <property type="project" value="UniProtKB-UniRule"/>
</dbReference>
<keyword evidence="11 16" id="KW-0694">RNA-binding</keyword>
<comment type="subcellular location">
    <subcellularLocation>
        <location evidence="1 15">Cytoplasm</location>
    </subcellularLocation>
</comment>
<accession>A0A939FSX9</accession>
<dbReference type="InterPro" id="IPR005147">
    <property type="entry name" value="tRNA_synthase_B5-dom"/>
</dbReference>
<evidence type="ECO:0000256" key="6">
    <source>
        <dbReference type="ARBA" id="ARBA00022598"/>
    </source>
</evidence>
<evidence type="ECO:0000259" key="17">
    <source>
        <dbReference type="PROSITE" id="PS50886"/>
    </source>
</evidence>
<dbReference type="RefSeq" id="WP_207255974.1">
    <property type="nucleotide sequence ID" value="NZ_JAFMPP010000001.1"/>
</dbReference>
<organism evidence="20 21">
    <name type="scientific">Jiella flava</name>
    <dbReference type="NCBI Taxonomy" id="2816857"/>
    <lineage>
        <taxon>Bacteria</taxon>
        <taxon>Pseudomonadati</taxon>
        <taxon>Pseudomonadota</taxon>
        <taxon>Alphaproteobacteria</taxon>
        <taxon>Hyphomicrobiales</taxon>
        <taxon>Aurantimonadaceae</taxon>
        <taxon>Jiella</taxon>
    </lineage>
</organism>
<evidence type="ECO:0000256" key="1">
    <source>
        <dbReference type="ARBA" id="ARBA00004496"/>
    </source>
</evidence>
<dbReference type="PROSITE" id="PS51447">
    <property type="entry name" value="FDX_ACB"/>
    <property type="match status" value="1"/>
</dbReference>
<dbReference type="NCBIfam" id="NF045760">
    <property type="entry name" value="YtpR"/>
    <property type="match status" value="1"/>
</dbReference>
<evidence type="ECO:0000313" key="20">
    <source>
        <dbReference type="EMBL" id="MBO0661343.1"/>
    </source>
</evidence>
<evidence type="ECO:0000256" key="8">
    <source>
        <dbReference type="ARBA" id="ARBA00022741"/>
    </source>
</evidence>
<feature type="binding site" evidence="15">
    <location>
        <position position="454"/>
    </location>
    <ligand>
        <name>Mg(2+)</name>
        <dbReference type="ChEBI" id="CHEBI:18420"/>
        <note>shared with alpha subunit</note>
    </ligand>
</feature>
<dbReference type="FunFam" id="2.40.50.140:FF:000045">
    <property type="entry name" value="Phenylalanine--tRNA ligase beta subunit"/>
    <property type="match status" value="1"/>
</dbReference>
<dbReference type="InterPro" id="IPR045864">
    <property type="entry name" value="aa-tRNA-synth_II/BPL/LPL"/>
</dbReference>
<dbReference type="InterPro" id="IPR041616">
    <property type="entry name" value="PheRS_beta_core"/>
</dbReference>
<dbReference type="PROSITE" id="PS50886">
    <property type="entry name" value="TRBD"/>
    <property type="match status" value="1"/>
</dbReference>
<comment type="catalytic activity">
    <reaction evidence="14 15">
        <text>tRNA(Phe) + L-phenylalanine + ATP = L-phenylalanyl-tRNA(Phe) + AMP + diphosphate + H(+)</text>
        <dbReference type="Rhea" id="RHEA:19413"/>
        <dbReference type="Rhea" id="RHEA-COMP:9668"/>
        <dbReference type="Rhea" id="RHEA-COMP:9699"/>
        <dbReference type="ChEBI" id="CHEBI:15378"/>
        <dbReference type="ChEBI" id="CHEBI:30616"/>
        <dbReference type="ChEBI" id="CHEBI:33019"/>
        <dbReference type="ChEBI" id="CHEBI:58095"/>
        <dbReference type="ChEBI" id="CHEBI:78442"/>
        <dbReference type="ChEBI" id="CHEBI:78531"/>
        <dbReference type="ChEBI" id="CHEBI:456215"/>
        <dbReference type="EC" id="6.1.1.20"/>
    </reaction>
</comment>
<keyword evidence="4 15" id="KW-0963">Cytoplasm</keyword>
<evidence type="ECO:0000256" key="14">
    <source>
        <dbReference type="ARBA" id="ARBA00049255"/>
    </source>
</evidence>
<name>A0A939FSX9_9HYPH</name>
<dbReference type="InterPro" id="IPR036690">
    <property type="entry name" value="Fdx_antiC-bd_sf"/>
</dbReference>
<dbReference type="PANTHER" id="PTHR10947:SF0">
    <property type="entry name" value="PHENYLALANINE--TRNA LIGASE BETA SUBUNIT"/>
    <property type="match status" value="1"/>
</dbReference>
<dbReference type="GO" id="GO:0009328">
    <property type="term" value="C:phenylalanine-tRNA ligase complex"/>
    <property type="evidence" value="ECO:0007669"/>
    <property type="project" value="TreeGrafter"/>
</dbReference>
<dbReference type="InterPro" id="IPR045060">
    <property type="entry name" value="Phe-tRNA-ligase_IIc_bsu"/>
</dbReference>
<comment type="caution">
    <text evidence="20">The sequence shown here is derived from an EMBL/GenBank/DDBJ whole genome shotgun (WGS) entry which is preliminary data.</text>
</comment>
<dbReference type="EMBL" id="JAFMPP010000001">
    <property type="protein sequence ID" value="MBO0661343.1"/>
    <property type="molecule type" value="Genomic_DNA"/>
</dbReference>
<dbReference type="InterPro" id="IPR005121">
    <property type="entry name" value="Fdx_antiC-bd"/>
</dbReference>
<dbReference type="PROSITE" id="PS51483">
    <property type="entry name" value="B5"/>
    <property type="match status" value="1"/>
</dbReference>
<dbReference type="SUPFAM" id="SSF50249">
    <property type="entry name" value="Nucleic acid-binding proteins"/>
    <property type="match status" value="1"/>
</dbReference>
<dbReference type="Pfam" id="PF17759">
    <property type="entry name" value="tRNA_synthFbeta"/>
    <property type="match status" value="1"/>
</dbReference>
<gene>
    <name evidence="15" type="primary">pheT</name>
    <name evidence="20" type="ORF">J1C48_02030</name>
</gene>
<evidence type="ECO:0000256" key="5">
    <source>
        <dbReference type="ARBA" id="ARBA00022555"/>
    </source>
</evidence>
<feature type="domain" description="B5" evidence="19">
    <location>
        <begin position="401"/>
        <end position="476"/>
    </location>
</feature>
<dbReference type="GO" id="GO:0006432">
    <property type="term" value="P:phenylalanyl-tRNA aminoacylation"/>
    <property type="evidence" value="ECO:0007669"/>
    <property type="project" value="UniProtKB-UniRule"/>
</dbReference>
<keyword evidence="6 15" id="KW-0436">Ligase</keyword>
<dbReference type="Gene3D" id="3.50.40.10">
    <property type="entry name" value="Phenylalanyl-trna Synthetase, Chain B, domain 3"/>
    <property type="match status" value="1"/>
</dbReference>
<dbReference type="SMART" id="SM00874">
    <property type="entry name" value="B5"/>
    <property type="match status" value="1"/>
</dbReference>
<dbReference type="HAMAP" id="MF_00283">
    <property type="entry name" value="Phe_tRNA_synth_beta1"/>
    <property type="match status" value="1"/>
</dbReference>
<dbReference type="SUPFAM" id="SSF46955">
    <property type="entry name" value="Putative DNA-binding domain"/>
    <property type="match status" value="1"/>
</dbReference>
<dbReference type="InterPro" id="IPR033714">
    <property type="entry name" value="tRNA_bind_bactPheRS"/>
</dbReference>
<comment type="cofactor">
    <cofactor evidence="15">
        <name>Mg(2+)</name>
        <dbReference type="ChEBI" id="CHEBI:18420"/>
    </cofactor>
    <text evidence="15">Binds 2 magnesium ions per tetramer.</text>
</comment>
<protein>
    <recommendedName>
        <fullName evidence="15">Phenylalanine--tRNA ligase beta subunit</fullName>
        <ecNumber evidence="15">6.1.1.20</ecNumber>
    </recommendedName>
    <alternativeName>
        <fullName evidence="15">Phenylalanyl-tRNA synthetase beta subunit</fullName>
        <shortName evidence="15">PheRS</shortName>
    </alternativeName>
</protein>
<dbReference type="Pfam" id="PF01588">
    <property type="entry name" value="tRNA_bind"/>
    <property type="match status" value="1"/>
</dbReference>
<dbReference type="GO" id="GO:0005524">
    <property type="term" value="F:ATP binding"/>
    <property type="evidence" value="ECO:0007669"/>
    <property type="project" value="UniProtKB-UniRule"/>
</dbReference>
<keyword evidence="7 15" id="KW-0479">Metal-binding</keyword>
<evidence type="ECO:0000259" key="19">
    <source>
        <dbReference type="PROSITE" id="PS51483"/>
    </source>
</evidence>
<dbReference type="Gene3D" id="3.30.930.10">
    <property type="entry name" value="Bira Bifunctional Protein, Domain 2"/>
    <property type="match status" value="1"/>
</dbReference>
<dbReference type="SUPFAM" id="SSF54991">
    <property type="entry name" value="Anticodon-binding domain of PheRS"/>
    <property type="match status" value="1"/>
</dbReference>